<dbReference type="GO" id="GO:0008832">
    <property type="term" value="F:dGTPase activity"/>
    <property type="evidence" value="ECO:0007669"/>
    <property type="project" value="TreeGrafter"/>
</dbReference>
<dbReference type="AlphaFoldDB" id="A0A127BAW8"/>
<organism evidence="2 3">
    <name type="scientific">Pyrococcus kukulkanii</name>
    <dbReference type="NCBI Taxonomy" id="1609559"/>
    <lineage>
        <taxon>Archaea</taxon>
        <taxon>Methanobacteriati</taxon>
        <taxon>Methanobacteriota</taxon>
        <taxon>Thermococci</taxon>
        <taxon>Thermococcales</taxon>
        <taxon>Thermococcaceae</taxon>
        <taxon>Pyrococcus</taxon>
    </lineage>
</organism>
<keyword evidence="2" id="KW-0808">Transferase</keyword>
<dbReference type="PROSITE" id="PS51831">
    <property type="entry name" value="HD"/>
    <property type="match status" value="1"/>
</dbReference>
<accession>A0A127BAW8</accession>
<dbReference type="STRING" id="1609559.TQ32_07835"/>
<dbReference type="GO" id="GO:0016740">
    <property type="term" value="F:transferase activity"/>
    <property type="evidence" value="ECO:0007669"/>
    <property type="project" value="UniProtKB-KW"/>
</dbReference>
<dbReference type="SMART" id="SM00471">
    <property type="entry name" value="HDc"/>
    <property type="match status" value="1"/>
</dbReference>
<reference evidence="2 3" key="2">
    <citation type="journal article" date="2016" name="Int. J. Syst. Evol. Microbiol.">
        <title>Pyrococcus kukulkanii sp. nov., a hyperthermophilic, piezophilic archaeon isolated from a deep-sea hydrothermal vent.</title>
        <authorList>
            <person name="Callac N."/>
            <person name="Oger P."/>
            <person name="Lesongeur F."/>
            <person name="Rattray J.E."/>
            <person name="Vannier P."/>
            <person name="Michoud G."/>
            <person name="Beauverger M."/>
            <person name="Gayet N."/>
            <person name="Rouxel O."/>
            <person name="Jebbar M."/>
            <person name="Godfroy A."/>
        </authorList>
    </citation>
    <scope>NUCLEOTIDE SEQUENCE [LARGE SCALE GENOMIC DNA]</scope>
    <source>
        <strain evidence="2 3">NCB100</strain>
    </source>
</reference>
<dbReference type="Pfam" id="PF19276">
    <property type="entry name" value="HD_assoc_2"/>
    <property type="match status" value="1"/>
</dbReference>
<dbReference type="SUPFAM" id="SSF109604">
    <property type="entry name" value="HD-domain/PDEase-like"/>
    <property type="match status" value="1"/>
</dbReference>
<name>A0A127BAW8_9EURY</name>
<evidence type="ECO:0000313" key="3">
    <source>
        <dbReference type="Proteomes" id="UP000070587"/>
    </source>
</evidence>
<dbReference type="PATRIC" id="fig|1609559.3.peg.1638"/>
<dbReference type="CDD" id="cd00077">
    <property type="entry name" value="HDc"/>
    <property type="match status" value="1"/>
</dbReference>
<dbReference type="GO" id="GO:0006203">
    <property type="term" value="P:dGTP catabolic process"/>
    <property type="evidence" value="ECO:0007669"/>
    <property type="project" value="TreeGrafter"/>
</dbReference>
<feature type="domain" description="HD" evidence="1">
    <location>
        <begin position="52"/>
        <end position="175"/>
    </location>
</feature>
<dbReference type="Pfam" id="PF01966">
    <property type="entry name" value="HD"/>
    <property type="match status" value="1"/>
</dbReference>
<dbReference type="PANTHER" id="PTHR11373">
    <property type="entry name" value="DEOXYNUCLEOSIDE TRIPHOSPHATE TRIPHOSPHOHYDROLASE"/>
    <property type="match status" value="1"/>
</dbReference>
<proteinExistence type="predicted"/>
<dbReference type="Proteomes" id="UP000070587">
    <property type="component" value="Chromosome"/>
</dbReference>
<dbReference type="InterPro" id="IPR045509">
    <property type="entry name" value="HD_assoc_2"/>
</dbReference>
<evidence type="ECO:0000259" key="1">
    <source>
        <dbReference type="PROSITE" id="PS51831"/>
    </source>
</evidence>
<dbReference type="KEGG" id="pyc:TQ32_07835"/>
<dbReference type="Gene3D" id="1.10.3210.10">
    <property type="entry name" value="Hypothetical protein af1432"/>
    <property type="match status" value="1"/>
</dbReference>
<evidence type="ECO:0000313" key="2">
    <source>
        <dbReference type="EMBL" id="AMM54397.1"/>
    </source>
</evidence>
<gene>
    <name evidence="2" type="ORF">TQ32_07835</name>
</gene>
<reference evidence="3" key="1">
    <citation type="submission" date="2015-02" db="EMBL/GenBank/DDBJ databases">
        <title>Pyrococcus kukulkanii sp. nov., a novel hyperthermophilic archaeon isolated from a deep-sea hydrothermal vent at the Guaymas Basin.</title>
        <authorList>
            <person name="Oger P.M."/>
            <person name="Callac N."/>
            <person name="Jebbar M."/>
            <person name="Godfroy A."/>
        </authorList>
    </citation>
    <scope>NUCLEOTIDE SEQUENCE [LARGE SCALE GENOMIC DNA]</scope>
    <source>
        <strain evidence="3">NCB100</strain>
    </source>
</reference>
<dbReference type="EMBL" id="CP010835">
    <property type="protein sequence ID" value="AMM54397.1"/>
    <property type="molecule type" value="Genomic_DNA"/>
</dbReference>
<protein>
    <submittedName>
        <fullName evidence="2">Nucleotidyltransferase</fullName>
    </submittedName>
</protein>
<dbReference type="PANTHER" id="PTHR11373:SF4">
    <property type="entry name" value="DEOXYNUCLEOSIDE TRIPHOSPHATE TRIPHOSPHOHYDROLASE SAMHD1"/>
    <property type="match status" value="1"/>
</dbReference>
<sequence>MDGKIIHDPVHGSMKVPEEIMKLVETPEFQRLRGIKQLGLANLVYPGANHTRFEHSLGTWYLARRLSQELELPSDEAMLIQLAALLHDIGHGPFSHTLERIYREKLEFHDHMDVSRGIVEGKIEMCESPNEIPEILEELGFKPQEVGDLITGVYREKYLRMIIHGDIDVDQLDYLTRDAHYTGVAHGIIDLERLLTVMKVINGELVIDEKGIEAVEGMLVARSLMYSRVYFHRTVKIAEGMLIRAVEYALDEGDLGEFWKMTDDRLLVELEDLGGYPSDIVKRIRQRKLFKAAVVIGSEDLTSEEKRALTSLYRSSKKRQEKELELADKIGAREGEVILELSIPELILSEPRLKQVEVNVILKDGTIEPIAKVTPLASAIKRRQTPRWVLIIATPKEFIEKIRSVWRNVIFD</sequence>
<dbReference type="InterPro" id="IPR003607">
    <property type="entry name" value="HD/PDEase_dom"/>
</dbReference>
<dbReference type="InterPro" id="IPR006674">
    <property type="entry name" value="HD_domain"/>
</dbReference>
<dbReference type="InterPro" id="IPR050135">
    <property type="entry name" value="dGTPase-like"/>
</dbReference>